<feature type="signal peptide" evidence="1">
    <location>
        <begin position="1"/>
        <end position="24"/>
    </location>
</feature>
<feature type="chain" id="PRO_5020467746" evidence="1">
    <location>
        <begin position="25"/>
        <end position="237"/>
    </location>
</feature>
<keyword evidence="1" id="KW-0732">Signal</keyword>
<evidence type="ECO:0000256" key="1">
    <source>
        <dbReference type="SAM" id="SignalP"/>
    </source>
</evidence>
<dbReference type="AlphaFoldDB" id="A0A4U2YAP3"/>
<proteinExistence type="predicted"/>
<keyword evidence="3" id="KW-1185">Reference proteome</keyword>
<gene>
    <name evidence="2" type="ORF">E8L90_16925</name>
</gene>
<accession>A0A4U2YAP3</accession>
<protein>
    <submittedName>
        <fullName evidence="2">Uncharacterized protein</fullName>
    </submittedName>
</protein>
<comment type="caution">
    <text evidence="2">The sequence shown here is derived from an EMBL/GenBank/DDBJ whole genome shotgun (WGS) entry which is preliminary data.</text>
</comment>
<evidence type="ECO:0000313" key="2">
    <source>
        <dbReference type="EMBL" id="TKI57012.1"/>
    </source>
</evidence>
<dbReference type="EMBL" id="SZNK01000001">
    <property type="protein sequence ID" value="TKI57012.1"/>
    <property type="molecule type" value="Genomic_DNA"/>
</dbReference>
<dbReference type="Proteomes" id="UP000307841">
    <property type="component" value="Unassembled WGS sequence"/>
</dbReference>
<dbReference type="OrthoDB" id="2476385at2"/>
<organism evidence="2 3">
    <name type="scientific">Brevibacillus antibioticus</name>
    <dbReference type="NCBI Taxonomy" id="2570228"/>
    <lineage>
        <taxon>Bacteria</taxon>
        <taxon>Bacillati</taxon>
        <taxon>Bacillota</taxon>
        <taxon>Bacilli</taxon>
        <taxon>Bacillales</taxon>
        <taxon>Paenibacillaceae</taxon>
        <taxon>Brevibacillus</taxon>
    </lineage>
</organism>
<name>A0A4U2YAP3_9BACL</name>
<evidence type="ECO:0000313" key="3">
    <source>
        <dbReference type="Proteomes" id="UP000307841"/>
    </source>
</evidence>
<dbReference type="RefSeq" id="WP_137030474.1">
    <property type="nucleotide sequence ID" value="NZ_SZNK01000001.1"/>
</dbReference>
<sequence length="237" mass="26650">MIKKGIALGLILSLTGLLPISSQATNVSNQPQQVSQDITADKVKQWIREQGKEKEYYLRNLTFQLSNVDNDSELEVIATIEGGAHLGHFFIFDKQSAEQYKLVTEQPWRVADSGFDESVPDIGVKEPVAEIDGKVLYQTIVADGGSGLSSRTAYLWYLENGKFTVAWNGEIRLTSTFQNNNVVEIGTYDIDEDNLFYFSNSYKINTEDKKAQPEIKQTAAIFKFNGQTFKRSTLFLP</sequence>
<reference evidence="2 3" key="1">
    <citation type="submission" date="2019-04" db="EMBL/GenBank/DDBJ databases">
        <title>Whole genome sequencing of Brevibacillus sp. TGS2-1.</title>
        <authorList>
            <person name="Choi A."/>
        </authorList>
    </citation>
    <scope>NUCLEOTIDE SEQUENCE [LARGE SCALE GENOMIC DNA]</scope>
    <source>
        <strain evidence="2 3">TGS2-1</strain>
    </source>
</reference>